<dbReference type="EMBL" id="CP021991">
    <property type="protein sequence ID" value="ASD29760.1"/>
    <property type="molecule type" value="Genomic_DNA"/>
</dbReference>
<reference evidence="2 3" key="1">
    <citation type="submission" date="2017-06" db="EMBL/GenBank/DDBJ databases">
        <title>Genome Sequencing and Comparative Genomics Analysis of Five Ureaplasma Urealyticums with Different Drug Resistance.</title>
        <authorList>
            <person name="Ma L."/>
            <person name="Jia T."/>
        </authorList>
    </citation>
    <scope>NUCLEOTIDE SEQUENCE [LARGE SCALE GENOMIC DNA]</scope>
    <source>
        <strain evidence="3">hebnu uu3</strain>
    </source>
</reference>
<evidence type="ECO:0000256" key="1">
    <source>
        <dbReference type="SAM" id="MobiDB-lite"/>
    </source>
</evidence>
<name>A0AAC9T2Z9_UREPR</name>
<dbReference type="Proteomes" id="UP000197054">
    <property type="component" value="Chromosome"/>
</dbReference>
<proteinExistence type="predicted"/>
<dbReference type="AlphaFoldDB" id="A0AAC9T2Z9"/>
<organism evidence="2 3">
    <name type="scientific">Ureaplasma parvum</name>
    <name type="common">Ureaplasma urealyticum biotype 1</name>
    <dbReference type="NCBI Taxonomy" id="134821"/>
    <lineage>
        <taxon>Bacteria</taxon>
        <taxon>Bacillati</taxon>
        <taxon>Mycoplasmatota</taxon>
        <taxon>Mycoplasmoidales</taxon>
        <taxon>Mycoplasmoidaceae</taxon>
        <taxon>Ureaplasma</taxon>
    </lineage>
</organism>
<protein>
    <submittedName>
        <fullName evidence="2">Uncharacterized protein</fullName>
    </submittedName>
</protein>
<sequence>MSKKINNDKTPRNKVKNNNVSKDNDDIVISLRYENWVKGERVNSLTTYTKDENQFLKNIIYILNTLFPYVYKNWKNKGINDHCHPIKQNDEKSRNVFSKYIKLIKKLHPNLLKNDNEELELYQLGLGRSVRVICSKIDNILFPLLIDHHHLGYESQSYNDKDTKKYDYCPLRKYNKNQDN</sequence>
<dbReference type="RefSeq" id="WP_088437605.1">
    <property type="nucleotide sequence ID" value="NZ_CAUPLA010000001.1"/>
</dbReference>
<feature type="region of interest" description="Disordered" evidence="1">
    <location>
        <begin position="1"/>
        <end position="21"/>
    </location>
</feature>
<evidence type="ECO:0000313" key="3">
    <source>
        <dbReference type="Proteomes" id="UP000197054"/>
    </source>
</evidence>
<feature type="compositionally biased region" description="Basic and acidic residues" evidence="1">
    <location>
        <begin position="1"/>
        <end position="11"/>
    </location>
</feature>
<accession>A0AAC9T2Z9</accession>
<gene>
    <name evidence="2" type="ORF">CEG42_00665</name>
</gene>
<evidence type="ECO:0000313" key="2">
    <source>
        <dbReference type="EMBL" id="ASD29760.1"/>
    </source>
</evidence>